<dbReference type="AlphaFoldDB" id="A0A1Y4LBA8"/>
<sequence length="119" mass="13282">MGFFGQCAVGMLAAAGLICILKTVYDIIFHSTVCVRGKAELYLYLDPDSAEAEQLLRQIDQAKRTFLPGLTVIWVDTGTTYEDFSCSGTQSEQDWKGNRQRAGTANNLWHGHTDRVSKY</sequence>
<protein>
    <submittedName>
        <fullName evidence="1">Uncharacterized protein</fullName>
    </submittedName>
</protein>
<proteinExistence type="predicted"/>
<evidence type="ECO:0000313" key="2">
    <source>
        <dbReference type="Proteomes" id="UP000195897"/>
    </source>
</evidence>
<name>A0A1Y4LBA8_9FIRM</name>
<accession>A0A1Y4LBA8</accession>
<gene>
    <name evidence="1" type="ORF">B5F17_01995</name>
</gene>
<comment type="caution">
    <text evidence="1">The sequence shown here is derived from an EMBL/GenBank/DDBJ whole genome shotgun (WGS) entry which is preliminary data.</text>
</comment>
<dbReference type="EMBL" id="NFKK01000002">
    <property type="protein sequence ID" value="OUP54004.1"/>
    <property type="molecule type" value="Genomic_DNA"/>
</dbReference>
<dbReference type="Proteomes" id="UP000195897">
    <property type="component" value="Unassembled WGS sequence"/>
</dbReference>
<dbReference type="RefSeq" id="WP_087370227.1">
    <property type="nucleotide sequence ID" value="NZ_NFKK01000002.1"/>
</dbReference>
<reference evidence="2" key="1">
    <citation type="submission" date="2017-04" db="EMBL/GenBank/DDBJ databases">
        <title>Function of individual gut microbiota members based on whole genome sequencing of pure cultures obtained from chicken caecum.</title>
        <authorList>
            <person name="Medvecky M."/>
            <person name="Cejkova D."/>
            <person name="Polansky O."/>
            <person name="Karasova D."/>
            <person name="Kubasova T."/>
            <person name="Cizek A."/>
            <person name="Rychlik I."/>
        </authorList>
    </citation>
    <scope>NUCLEOTIDE SEQUENCE [LARGE SCALE GENOMIC DNA]</scope>
    <source>
        <strain evidence="2">An180</strain>
    </source>
</reference>
<evidence type="ECO:0000313" key="1">
    <source>
        <dbReference type="EMBL" id="OUP54004.1"/>
    </source>
</evidence>
<organism evidence="1 2">
    <name type="scientific">Butyricicoccus pullicaecorum</name>
    <dbReference type="NCBI Taxonomy" id="501571"/>
    <lineage>
        <taxon>Bacteria</taxon>
        <taxon>Bacillati</taxon>
        <taxon>Bacillota</taxon>
        <taxon>Clostridia</taxon>
        <taxon>Eubacteriales</taxon>
        <taxon>Butyricicoccaceae</taxon>
        <taxon>Butyricicoccus</taxon>
    </lineage>
</organism>